<proteinExistence type="predicted"/>
<dbReference type="AlphaFoldDB" id="A0A9W8HEF0"/>
<evidence type="ECO:0000313" key="2">
    <source>
        <dbReference type="Proteomes" id="UP001140217"/>
    </source>
</evidence>
<evidence type="ECO:0000313" key="1">
    <source>
        <dbReference type="EMBL" id="KAJ2783564.1"/>
    </source>
</evidence>
<dbReference type="EMBL" id="JANBUL010000044">
    <property type="protein sequence ID" value="KAJ2783564.1"/>
    <property type="molecule type" value="Genomic_DNA"/>
</dbReference>
<gene>
    <name evidence="1" type="ORF">H4R18_001617</name>
</gene>
<protein>
    <submittedName>
        <fullName evidence="1">Uncharacterized protein</fullName>
    </submittedName>
</protein>
<organism evidence="1 2">
    <name type="scientific">Coemansia javaensis</name>
    <dbReference type="NCBI Taxonomy" id="2761396"/>
    <lineage>
        <taxon>Eukaryota</taxon>
        <taxon>Fungi</taxon>
        <taxon>Fungi incertae sedis</taxon>
        <taxon>Zoopagomycota</taxon>
        <taxon>Kickxellomycotina</taxon>
        <taxon>Kickxellomycetes</taxon>
        <taxon>Kickxellales</taxon>
        <taxon>Kickxellaceae</taxon>
        <taxon>Coemansia</taxon>
    </lineage>
</organism>
<sequence>MYACEKGVEQKEGMAVSFTYIKDAYLFSKRTLVYPGLVETVAQAGELAPIWTVERADGRAYALHRSGSGGGPVVVVMTMQAEGARRDQARFGYRGQTMAGGFDLARLTWAFVGFDGRRYDWVAGMMQHCWKLEDDQGATIAQYIGMAPDYKIRGSVSVYIEKVTEALIALIHLSATLLRYAPRDAR</sequence>
<accession>A0A9W8HEF0</accession>
<name>A0A9W8HEF0_9FUNG</name>
<dbReference type="Proteomes" id="UP001140217">
    <property type="component" value="Unassembled WGS sequence"/>
</dbReference>
<reference evidence="1" key="1">
    <citation type="submission" date="2022-07" db="EMBL/GenBank/DDBJ databases">
        <title>Phylogenomic reconstructions and comparative analyses of Kickxellomycotina fungi.</title>
        <authorList>
            <person name="Reynolds N.K."/>
            <person name="Stajich J.E."/>
            <person name="Barry K."/>
            <person name="Grigoriev I.V."/>
            <person name="Crous P."/>
            <person name="Smith M.E."/>
        </authorList>
    </citation>
    <scope>NUCLEOTIDE SEQUENCE</scope>
    <source>
        <strain evidence="1">NBRC 105414</strain>
    </source>
</reference>
<comment type="caution">
    <text evidence="1">The sequence shown here is derived from an EMBL/GenBank/DDBJ whole genome shotgun (WGS) entry which is preliminary data.</text>
</comment>
<keyword evidence="2" id="KW-1185">Reference proteome</keyword>
<dbReference type="OrthoDB" id="5524801at2759"/>